<accession>A0A5J5C7V5</accession>
<proteinExistence type="predicted"/>
<dbReference type="AlphaFoldDB" id="A0A5J5C7V5"/>
<name>A0A5J5C7V5_9PERO</name>
<evidence type="ECO:0000313" key="2">
    <source>
        <dbReference type="Proteomes" id="UP000327493"/>
    </source>
</evidence>
<dbReference type="Proteomes" id="UP000327493">
    <property type="component" value="Unassembled WGS sequence"/>
</dbReference>
<organism evidence="1 2">
    <name type="scientific">Etheostoma spectabile</name>
    <name type="common">orangethroat darter</name>
    <dbReference type="NCBI Taxonomy" id="54343"/>
    <lineage>
        <taxon>Eukaryota</taxon>
        <taxon>Metazoa</taxon>
        <taxon>Chordata</taxon>
        <taxon>Craniata</taxon>
        <taxon>Vertebrata</taxon>
        <taxon>Euteleostomi</taxon>
        <taxon>Actinopterygii</taxon>
        <taxon>Neopterygii</taxon>
        <taxon>Teleostei</taxon>
        <taxon>Neoteleostei</taxon>
        <taxon>Acanthomorphata</taxon>
        <taxon>Eupercaria</taxon>
        <taxon>Perciformes</taxon>
        <taxon>Percoidei</taxon>
        <taxon>Percidae</taxon>
        <taxon>Etheostomatinae</taxon>
        <taxon>Etheostoma</taxon>
    </lineage>
</organism>
<keyword evidence="2" id="KW-1185">Reference proteome</keyword>
<gene>
    <name evidence="1" type="ORF">FQN60_010589</name>
</gene>
<protein>
    <submittedName>
        <fullName evidence="1">Uncharacterized protein</fullName>
    </submittedName>
</protein>
<evidence type="ECO:0000313" key="1">
    <source>
        <dbReference type="EMBL" id="KAA8577852.1"/>
    </source>
</evidence>
<sequence>MIMASNLLMHFDNARQSIEQYYQSIIKRVPLLRKIIEILTTNDYSLTLEDQYLLGNIEISVQTLFRILNKIKSVAFGSVQWLWRKFSLDLYKTTRVWTATDSLEEEEGGIPVGRKISLWTDTDSMEKEGGGILFYGIKIKPILYACYKK</sequence>
<reference evidence="1 2" key="1">
    <citation type="submission" date="2019-08" db="EMBL/GenBank/DDBJ databases">
        <title>A chromosome-level genome assembly, high-density linkage maps, and genome scans reveal the genomic architecture of hybrid incompatibilities underlying speciation via character displacement in darters (Percidae: Etheostominae).</title>
        <authorList>
            <person name="Moran R.L."/>
            <person name="Catchen J.M."/>
            <person name="Fuller R.C."/>
        </authorList>
    </citation>
    <scope>NUCLEOTIDE SEQUENCE [LARGE SCALE GENOMIC DNA]</scope>
    <source>
        <strain evidence="1">EspeVRDwgs_2016</strain>
        <tissue evidence="1">Muscle</tissue>
    </source>
</reference>
<comment type="caution">
    <text evidence="1">The sequence shown here is derived from an EMBL/GenBank/DDBJ whole genome shotgun (WGS) entry which is preliminary data.</text>
</comment>
<dbReference type="EMBL" id="VOFY01001848">
    <property type="protein sequence ID" value="KAA8577852.1"/>
    <property type="molecule type" value="Genomic_DNA"/>
</dbReference>